<organism evidence="1 2">
    <name type="scientific">Leptospira alstonii serovar Sichuan str. 79601</name>
    <dbReference type="NCBI Taxonomy" id="1218565"/>
    <lineage>
        <taxon>Bacteria</taxon>
        <taxon>Pseudomonadati</taxon>
        <taxon>Spirochaetota</taxon>
        <taxon>Spirochaetia</taxon>
        <taxon>Leptospirales</taxon>
        <taxon>Leptospiraceae</taxon>
        <taxon>Leptospira</taxon>
    </lineage>
</organism>
<reference evidence="1 2" key="1">
    <citation type="submission" date="2013-01" db="EMBL/GenBank/DDBJ databases">
        <authorList>
            <person name="Harkins D.M."/>
            <person name="Durkin A.S."/>
            <person name="Brinkac L.M."/>
            <person name="Haft D.H."/>
            <person name="Selengut J.D."/>
            <person name="Sanka R."/>
            <person name="DePew J."/>
            <person name="Purushe J."/>
            <person name="Galloway R.L."/>
            <person name="Vinetz J.M."/>
            <person name="Sutton G.G."/>
            <person name="Nierman W.C."/>
            <person name="Fouts D.E."/>
        </authorList>
    </citation>
    <scope>NUCLEOTIDE SEQUENCE [LARGE SCALE GENOMIC DNA]</scope>
    <source>
        <strain evidence="1 2">79601</strain>
    </source>
</reference>
<evidence type="ECO:0000313" key="1">
    <source>
        <dbReference type="EMBL" id="EMJ91315.1"/>
    </source>
</evidence>
<dbReference type="AlphaFoldDB" id="M6CYE5"/>
<dbReference type="PATRIC" id="fig|1218565.3.peg.4057"/>
<name>M6CYE5_9LEPT</name>
<protein>
    <submittedName>
        <fullName evidence="1">Uncharacterized protein</fullName>
    </submittedName>
</protein>
<dbReference type="EMBL" id="ANIK01000109">
    <property type="protein sequence ID" value="EMJ91315.1"/>
    <property type="molecule type" value="Genomic_DNA"/>
</dbReference>
<comment type="caution">
    <text evidence="1">The sequence shown here is derived from an EMBL/GenBank/DDBJ whole genome shotgun (WGS) entry which is preliminary data.</text>
</comment>
<evidence type="ECO:0000313" key="2">
    <source>
        <dbReference type="Proteomes" id="UP000011988"/>
    </source>
</evidence>
<accession>M6CYE5</accession>
<gene>
    <name evidence="1" type="ORF">LEP1GSC194_2288</name>
</gene>
<proteinExistence type="predicted"/>
<dbReference type="Proteomes" id="UP000011988">
    <property type="component" value="Unassembled WGS sequence"/>
</dbReference>
<sequence>MKKRVFQEFLKAPLYVLHPKFFESSTKRFFIPVESRLT</sequence>